<keyword evidence="1" id="KW-1133">Transmembrane helix</keyword>
<comment type="caution">
    <text evidence="3">The sequence shown here is derived from an EMBL/GenBank/DDBJ whole genome shotgun (WGS) entry which is preliminary data.</text>
</comment>
<dbReference type="Proteomes" id="UP000011135">
    <property type="component" value="Unassembled WGS sequence"/>
</dbReference>
<dbReference type="PANTHER" id="PTHR33371">
    <property type="entry name" value="INTERMEMBRANE PHOSPHOLIPID TRANSPORT SYSTEM BINDING PROTEIN MLAD-RELATED"/>
    <property type="match status" value="1"/>
</dbReference>
<feature type="domain" description="Mce/MlaD" evidence="2">
    <location>
        <begin position="40"/>
        <end position="117"/>
    </location>
</feature>
<keyword evidence="4" id="KW-1185">Reference proteome</keyword>
<dbReference type="EMBL" id="AMZN01000006">
    <property type="protein sequence ID" value="ELR73292.1"/>
    <property type="molecule type" value="Genomic_DNA"/>
</dbReference>
<dbReference type="AlphaFoldDB" id="L8K1H1"/>
<keyword evidence="1" id="KW-0812">Transmembrane</keyword>
<keyword evidence="1" id="KW-0472">Membrane</keyword>
<dbReference type="InterPro" id="IPR003399">
    <property type="entry name" value="Mce/MlaD"/>
</dbReference>
<dbReference type="InterPro" id="IPR052336">
    <property type="entry name" value="MlaD_Phospholipid_Transporter"/>
</dbReference>
<dbReference type="OrthoDB" id="9771725at2"/>
<dbReference type="Pfam" id="PF02470">
    <property type="entry name" value="MlaD"/>
    <property type="match status" value="1"/>
</dbReference>
<dbReference type="RefSeq" id="WP_009577872.1">
    <property type="nucleotide sequence ID" value="NZ_AMZN01000006.1"/>
</dbReference>
<dbReference type="STRING" id="1237149.C900_04144"/>
<reference evidence="3 4" key="1">
    <citation type="submission" date="2012-12" db="EMBL/GenBank/DDBJ databases">
        <title>Genome assembly of Fulvivirga imtechensis AK7.</title>
        <authorList>
            <person name="Nupur N."/>
            <person name="Khatri I."/>
            <person name="Kumar R."/>
            <person name="Subramanian S."/>
            <person name="Pinnaka A."/>
        </authorList>
    </citation>
    <scope>NUCLEOTIDE SEQUENCE [LARGE SCALE GENOMIC DNA]</scope>
    <source>
        <strain evidence="3 4">AK7</strain>
    </source>
</reference>
<evidence type="ECO:0000259" key="2">
    <source>
        <dbReference type="Pfam" id="PF02470"/>
    </source>
</evidence>
<evidence type="ECO:0000313" key="4">
    <source>
        <dbReference type="Proteomes" id="UP000011135"/>
    </source>
</evidence>
<sequence>MDKKVREDITLGIFVTIGLLLFVGLVYYIGSRQQLFGDRVKLTALFKNVSGLQPGNNVLFSGIKIGTVKDIEIASDSTARVTLYINSEVSQFIKKDAYATIESEGLMGNKLVSISSGAATSAAVEDGDQIRTKEPVSIDEVITSFKATSDNARDLTRNLNLISEQIKNAEGLLGKVVSDSVLSQRVSNVVISLERTGVNAAQITRQVEIAARQVNTGGGLLSKALHDDSLANDLQTTIDSVKYAGRNLADASRELKLFMKRLNDNQGMIDKLLNDTATAKKFEETMYNVQRGTEDLDEVMKTINNSWLLNLFSGNKKED</sequence>
<name>L8K1H1_9BACT</name>
<accession>L8K1H1</accession>
<organism evidence="3 4">
    <name type="scientific">Fulvivirga imtechensis AK7</name>
    <dbReference type="NCBI Taxonomy" id="1237149"/>
    <lineage>
        <taxon>Bacteria</taxon>
        <taxon>Pseudomonadati</taxon>
        <taxon>Bacteroidota</taxon>
        <taxon>Cytophagia</taxon>
        <taxon>Cytophagales</taxon>
        <taxon>Fulvivirgaceae</taxon>
        <taxon>Fulvivirga</taxon>
    </lineage>
</organism>
<evidence type="ECO:0000256" key="1">
    <source>
        <dbReference type="SAM" id="Phobius"/>
    </source>
</evidence>
<evidence type="ECO:0000313" key="3">
    <source>
        <dbReference type="EMBL" id="ELR73292.1"/>
    </source>
</evidence>
<dbReference type="PANTHER" id="PTHR33371:SF4">
    <property type="entry name" value="INTERMEMBRANE PHOSPHOLIPID TRANSPORT SYSTEM BINDING PROTEIN MLAD"/>
    <property type="match status" value="1"/>
</dbReference>
<feature type="transmembrane region" description="Helical" evidence="1">
    <location>
        <begin position="9"/>
        <end position="30"/>
    </location>
</feature>
<proteinExistence type="predicted"/>
<protein>
    <submittedName>
        <fullName evidence="3">Mammalian cell entry related domain protein</fullName>
    </submittedName>
</protein>
<gene>
    <name evidence="3" type="ORF">C900_04144</name>
</gene>
<dbReference type="eggNOG" id="COG1463">
    <property type="taxonomic scope" value="Bacteria"/>
</dbReference>